<organism evidence="8 9">
    <name type="scientific">Anabas testudineus</name>
    <name type="common">Climbing perch</name>
    <name type="synonym">Anthias testudineus</name>
    <dbReference type="NCBI Taxonomy" id="64144"/>
    <lineage>
        <taxon>Eukaryota</taxon>
        <taxon>Metazoa</taxon>
        <taxon>Chordata</taxon>
        <taxon>Craniata</taxon>
        <taxon>Vertebrata</taxon>
        <taxon>Euteleostomi</taxon>
        <taxon>Actinopterygii</taxon>
        <taxon>Neopterygii</taxon>
        <taxon>Teleostei</taxon>
        <taxon>Neoteleostei</taxon>
        <taxon>Acanthomorphata</taxon>
        <taxon>Anabantaria</taxon>
        <taxon>Anabantiformes</taxon>
        <taxon>Anabantoidei</taxon>
        <taxon>Anabantidae</taxon>
        <taxon>Anabas</taxon>
    </lineage>
</organism>
<evidence type="ECO:0000256" key="1">
    <source>
        <dbReference type="ARBA" id="ARBA00004123"/>
    </source>
</evidence>
<dbReference type="Gene3D" id="3.30.40.10">
    <property type="entry name" value="Zinc/RING finger domain, C3HC4 (zinc finger)"/>
    <property type="match status" value="1"/>
</dbReference>
<dbReference type="STRING" id="64144.ENSATEP00000012286"/>
<dbReference type="PANTHER" id="PTHR12420:SF4">
    <property type="entry name" value="PHD FINGER PROTEIN 11"/>
    <property type="match status" value="1"/>
</dbReference>
<keyword evidence="5" id="KW-0539">Nucleus</keyword>
<accession>A0A3Q1JB72</accession>
<proteinExistence type="predicted"/>
<protein>
    <recommendedName>
        <fullName evidence="7">PHD-type domain-containing protein</fullName>
    </recommendedName>
</protein>
<dbReference type="SMART" id="SM00249">
    <property type="entry name" value="PHD"/>
    <property type="match status" value="1"/>
</dbReference>
<feature type="region of interest" description="Disordered" evidence="6">
    <location>
        <begin position="131"/>
        <end position="209"/>
    </location>
</feature>
<feature type="compositionally biased region" description="Polar residues" evidence="6">
    <location>
        <begin position="308"/>
        <end position="317"/>
    </location>
</feature>
<feature type="compositionally biased region" description="Polar residues" evidence="6">
    <location>
        <begin position="164"/>
        <end position="179"/>
    </location>
</feature>
<feature type="compositionally biased region" description="Polar residues" evidence="6">
    <location>
        <begin position="376"/>
        <end position="408"/>
    </location>
</feature>
<feature type="compositionally biased region" description="Polar residues" evidence="6">
    <location>
        <begin position="131"/>
        <end position="144"/>
    </location>
</feature>
<dbReference type="AlphaFoldDB" id="A0A3Q1JB72"/>
<evidence type="ECO:0000256" key="5">
    <source>
        <dbReference type="ARBA" id="ARBA00023242"/>
    </source>
</evidence>
<evidence type="ECO:0000259" key="7">
    <source>
        <dbReference type="PROSITE" id="PS51805"/>
    </source>
</evidence>
<dbReference type="RefSeq" id="XP_026233161.1">
    <property type="nucleotide sequence ID" value="XM_026377376.1"/>
</dbReference>
<keyword evidence="9" id="KW-1185">Reference proteome</keyword>
<dbReference type="Ensembl" id="ENSATET00000012482.3">
    <property type="protein sequence ID" value="ENSATEP00000012286.2"/>
    <property type="gene ID" value="ENSATEG00000008579.3"/>
</dbReference>
<evidence type="ECO:0000256" key="3">
    <source>
        <dbReference type="ARBA" id="ARBA00022771"/>
    </source>
</evidence>
<feature type="compositionally biased region" description="Low complexity" evidence="6">
    <location>
        <begin position="364"/>
        <end position="375"/>
    </location>
</feature>
<dbReference type="OMA" id="ICCENSP"/>
<feature type="compositionally biased region" description="Polar residues" evidence="6">
    <location>
        <begin position="261"/>
        <end position="271"/>
    </location>
</feature>
<evidence type="ECO:0000256" key="2">
    <source>
        <dbReference type="ARBA" id="ARBA00022723"/>
    </source>
</evidence>
<keyword evidence="4" id="KW-0862">Zinc</keyword>
<keyword evidence="2" id="KW-0479">Metal-binding</keyword>
<dbReference type="GeneTree" id="ENSGT00950000182865"/>
<sequence>MTSERKVACVLCELSKETNITGALSTKQGVTAHQNCLLFSSGICCTESPVFDDLFGFSVEDVRQEVKRGSKLTCSKCKKKGATVGCEVKRCKKSFHYPCAIEAEAELIEDEVKGRYEICCVMHKQQKQQSKGTTNELVSFSTKRTTSKDSNEAGTSKYCGKRAATTNRMNVNNDMTADGSSVYSSDSNSSNSSKRKRLECNSDNEEEISPKCKSGRFKRIICDSPDSDNNEPNADLAPLSSDLDESANSVMEHQFIRKNCESPSGSTSGNRPESKDEIKDEDVTFISDTESESLLPVEVCKEPPSPPTTSADLLSPTTSAAHATVILVETKDKVKECIPEKNPVHSPDQNSAGPSVPQQSSTGLLPSPDLSKSSSITGSPPYTSTAISPGQSETIGVPTLSSTPSAVAHSSQTNIDSISFWKRCNEAGCTQDIFANFINEMNKISGRIQSDQASQEDYDLALKVMLDSGKLAEILDKQEKALQRKQTDLRRVAETVEQIISGLKR</sequence>
<evidence type="ECO:0000313" key="8">
    <source>
        <dbReference type="Ensembl" id="ENSATEP00000012286.2"/>
    </source>
</evidence>
<feature type="compositionally biased region" description="Polar residues" evidence="6">
    <location>
        <begin position="347"/>
        <end position="363"/>
    </location>
</feature>
<dbReference type="Pfam" id="PF13771">
    <property type="entry name" value="zf-HC5HC2H"/>
    <property type="match status" value="1"/>
</dbReference>
<dbReference type="GO" id="GO:0005634">
    <property type="term" value="C:nucleus"/>
    <property type="evidence" value="ECO:0007669"/>
    <property type="project" value="UniProtKB-SubCell"/>
</dbReference>
<feature type="compositionally biased region" description="Basic and acidic residues" evidence="6">
    <location>
        <begin position="272"/>
        <end position="282"/>
    </location>
</feature>
<reference evidence="8" key="3">
    <citation type="submission" date="2025-09" db="UniProtKB">
        <authorList>
            <consortium name="Ensembl"/>
        </authorList>
    </citation>
    <scope>IDENTIFICATION</scope>
</reference>
<dbReference type="GO" id="GO:0008270">
    <property type="term" value="F:zinc ion binding"/>
    <property type="evidence" value="ECO:0007669"/>
    <property type="project" value="UniProtKB-KW"/>
</dbReference>
<evidence type="ECO:0000256" key="6">
    <source>
        <dbReference type="SAM" id="MobiDB-lite"/>
    </source>
</evidence>
<dbReference type="InterPro" id="IPR013083">
    <property type="entry name" value="Znf_RING/FYVE/PHD"/>
</dbReference>
<reference evidence="8" key="1">
    <citation type="submission" date="2021-04" db="EMBL/GenBank/DDBJ databases">
        <authorList>
            <consortium name="Wellcome Sanger Institute Data Sharing"/>
        </authorList>
    </citation>
    <scope>NUCLEOTIDE SEQUENCE [LARGE SCALE GENOMIC DNA]</scope>
</reference>
<feature type="region of interest" description="Disordered" evidence="6">
    <location>
        <begin position="223"/>
        <end position="317"/>
    </location>
</feature>
<dbReference type="PANTHER" id="PTHR12420">
    <property type="entry name" value="PHD FINGER PROTEIN"/>
    <property type="match status" value="1"/>
</dbReference>
<evidence type="ECO:0000313" key="9">
    <source>
        <dbReference type="Proteomes" id="UP000265040"/>
    </source>
</evidence>
<dbReference type="PROSITE" id="PS51805">
    <property type="entry name" value="EPHD"/>
    <property type="match status" value="1"/>
</dbReference>
<dbReference type="InParanoid" id="A0A3Q1JB72"/>
<feature type="compositionally biased region" description="Low complexity" evidence="6">
    <location>
        <begin position="180"/>
        <end position="192"/>
    </location>
</feature>
<dbReference type="GeneID" id="113173808"/>
<dbReference type="Proteomes" id="UP000265040">
    <property type="component" value="Chromosome 21"/>
</dbReference>
<dbReference type="CTD" id="51131"/>
<dbReference type="InterPro" id="IPR001965">
    <property type="entry name" value="Znf_PHD"/>
</dbReference>
<name>A0A3Q1JB72_ANATE</name>
<feature type="domain" description="PHD-type" evidence="7">
    <location>
        <begin position="6"/>
        <end position="124"/>
    </location>
</feature>
<feature type="region of interest" description="Disordered" evidence="6">
    <location>
        <begin position="339"/>
        <end position="408"/>
    </location>
</feature>
<dbReference type="InterPro" id="IPR034732">
    <property type="entry name" value="EPHD"/>
</dbReference>
<evidence type="ECO:0000256" key="4">
    <source>
        <dbReference type="ARBA" id="ARBA00022833"/>
    </source>
</evidence>
<comment type="subcellular location">
    <subcellularLocation>
        <location evidence="1">Nucleus</location>
    </subcellularLocation>
</comment>
<dbReference type="InterPro" id="IPR051188">
    <property type="entry name" value="PHD-type_Zinc_Finger"/>
</dbReference>
<keyword evidence="3" id="KW-0863">Zinc-finger</keyword>
<reference evidence="8" key="2">
    <citation type="submission" date="2025-08" db="UniProtKB">
        <authorList>
            <consortium name="Ensembl"/>
        </authorList>
    </citation>
    <scope>IDENTIFICATION</scope>
</reference>